<gene>
    <name evidence="1" type="ORF">E2C01_014941</name>
</gene>
<name>A0A5B7DLD5_PORTR</name>
<accession>A0A5B7DLD5</accession>
<dbReference type="AlphaFoldDB" id="A0A5B7DLD5"/>
<keyword evidence="2" id="KW-1185">Reference proteome</keyword>
<proteinExistence type="predicted"/>
<organism evidence="1 2">
    <name type="scientific">Portunus trituberculatus</name>
    <name type="common">Swimming crab</name>
    <name type="synonym">Neptunus trituberculatus</name>
    <dbReference type="NCBI Taxonomy" id="210409"/>
    <lineage>
        <taxon>Eukaryota</taxon>
        <taxon>Metazoa</taxon>
        <taxon>Ecdysozoa</taxon>
        <taxon>Arthropoda</taxon>
        <taxon>Crustacea</taxon>
        <taxon>Multicrustacea</taxon>
        <taxon>Malacostraca</taxon>
        <taxon>Eumalacostraca</taxon>
        <taxon>Eucarida</taxon>
        <taxon>Decapoda</taxon>
        <taxon>Pleocyemata</taxon>
        <taxon>Brachyura</taxon>
        <taxon>Eubrachyura</taxon>
        <taxon>Portunoidea</taxon>
        <taxon>Portunidae</taxon>
        <taxon>Portuninae</taxon>
        <taxon>Portunus</taxon>
    </lineage>
</organism>
<sequence>MKPITIDYFEFSVAIYNSVSFNNIFNSVQEDHAISLVRSEPLQINKKRRFRAVFSLRVSYLETQEIRDCRLAVF</sequence>
<comment type="caution">
    <text evidence="1">The sequence shown here is derived from an EMBL/GenBank/DDBJ whole genome shotgun (WGS) entry which is preliminary data.</text>
</comment>
<evidence type="ECO:0000313" key="2">
    <source>
        <dbReference type="Proteomes" id="UP000324222"/>
    </source>
</evidence>
<protein>
    <submittedName>
        <fullName evidence="1">Uncharacterized protein</fullName>
    </submittedName>
</protein>
<dbReference type="Proteomes" id="UP000324222">
    <property type="component" value="Unassembled WGS sequence"/>
</dbReference>
<dbReference type="EMBL" id="VSRR010001033">
    <property type="protein sequence ID" value="MPC21937.1"/>
    <property type="molecule type" value="Genomic_DNA"/>
</dbReference>
<evidence type="ECO:0000313" key="1">
    <source>
        <dbReference type="EMBL" id="MPC21937.1"/>
    </source>
</evidence>
<reference evidence="1 2" key="1">
    <citation type="submission" date="2019-05" db="EMBL/GenBank/DDBJ databases">
        <title>Another draft genome of Portunus trituberculatus and its Hox gene families provides insights of decapod evolution.</title>
        <authorList>
            <person name="Jeong J.-H."/>
            <person name="Song I."/>
            <person name="Kim S."/>
            <person name="Choi T."/>
            <person name="Kim D."/>
            <person name="Ryu S."/>
            <person name="Kim W."/>
        </authorList>
    </citation>
    <scope>NUCLEOTIDE SEQUENCE [LARGE SCALE GENOMIC DNA]</scope>
    <source>
        <tissue evidence="1">Muscle</tissue>
    </source>
</reference>